<dbReference type="AlphaFoldDB" id="A0A7W2EAG7"/>
<reference evidence="1 2" key="1">
    <citation type="submission" date="2020-07" db="EMBL/GenBank/DDBJ databases">
        <title>Draft genome and description of Corynebacterium haemomassiliense strain Marseile-Q3615 sp. nov.</title>
        <authorList>
            <person name="Boxberger M."/>
            <person name="La Scola B."/>
        </authorList>
    </citation>
    <scope>NUCLEOTIDE SEQUENCE [LARGE SCALE GENOMIC DNA]</scope>
    <source>
        <strain evidence="1 2">Marseille-Q3615</strain>
    </source>
</reference>
<gene>
    <name evidence="1" type="ORF">H0193_03855</name>
</gene>
<dbReference type="RefSeq" id="WP_181888635.1">
    <property type="nucleotide sequence ID" value="NZ_JACDTZ010000001.1"/>
</dbReference>
<accession>A0A7W2EAG7</accession>
<name>A0A7W2EAG7_9CORY</name>
<keyword evidence="2" id="KW-1185">Reference proteome</keyword>
<comment type="caution">
    <text evidence="1">The sequence shown here is derived from an EMBL/GenBank/DDBJ whole genome shotgun (WGS) entry which is preliminary data.</text>
</comment>
<evidence type="ECO:0000313" key="2">
    <source>
        <dbReference type="Proteomes" id="UP000523682"/>
    </source>
</evidence>
<dbReference type="Proteomes" id="UP000523682">
    <property type="component" value="Unassembled WGS sequence"/>
</dbReference>
<protein>
    <recommendedName>
        <fullName evidence="3">DUF559 domain-containing protein</fullName>
    </recommendedName>
</protein>
<evidence type="ECO:0008006" key="3">
    <source>
        <dbReference type="Google" id="ProtNLM"/>
    </source>
</evidence>
<organism evidence="1 2">
    <name type="scientific">Corynebacterium haemomassiliense</name>
    <dbReference type="NCBI Taxonomy" id="2754726"/>
    <lineage>
        <taxon>Bacteria</taxon>
        <taxon>Bacillati</taxon>
        <taxon>Actinomycetota</taxon>
        <taxon>Actinomycetes</taxon>
        <taxon>Mycobacteriales</taxon>
        <taxon>Corynebacteriaceae</taxon>
        <taxon>Corynebacterium</taxon>
    </lineage>
</organism>
<proteinExistence type="predicted"/>
<sequence>MRKLRHRDNVNDNAGAVILSSKHCMSRADFSGLAFYERRWIQAIAAGKAARKAALAGRSAARALDMWVVTTEVNEPVELLLPNGKAPPKKQQPANTVYHRARKRPATIRRFDTLRATDELTTAFEIALRHGFREGLVAMDWILKFYADRDTVEAEMEKLGRVRGIDTLRKVVRFAVDNSRSPFESYGRAILIERVAEHWIVNGMFAGYEVDLRRGMFVTEIDGDYKYDGVTFKPTDETLRKERRREKNLLKAGVKLLRPSPVDLLFREDEFVADVRRLLALAEMVEKAAS</sequence>
<dbReference type="EMBL" id="JACDTZ010000001">
    <property type="protein sequence ID" value="MBA5243955.1"/>
    <property type="molecule type" value="Genomic_DNA"/>
</dbReference>
<evidence type="ECO:0000313" key="1">
    <source>
        <dbReference type="EMBL" id="MBA5243955.1"/>
    </source>
</evidence>